<evidence type="ECO:0000259" key="1">
    <source>
        <dbReference type="Pfam" id="PF01551"/>
    </source>
</evidence>
<dbReference type="InterPro" id="IPR011055">
    <property type="entry name" value="Dup_hybrid_motif"/>
</dbReference>
<accession>A0A521E9Q1</accession>
<dbReference type="PANTHER" id="PTHR21666:SF270">
    <property type="entry name" value="MUREIN HYDROLASE ACTIVATOR ENVC"/>
    <property type="match status" value="1"/>
</dbReference>
<dbReference type="EMBL" id="FXTH01000014">
    <property type="protein sequence ID" value="SMO80667.1"/>
    <property type="molecule type" value="Genomic_DNA"/>
</dbReference>
<dbReference type="Proteomes" id="UP000317593">
    <property type="component" value="Unassembled WGS sequence"/>
</dbReference>
<name>A0A521E9Q1_9BACT</name>
<dbReference type="CDD" id="cd12797">
    <property type="entry name" value="M23_peptidase"/>
    <property type="match status" value="1"/>
</dbReference>
<proteinExistence type="predicted"/>
<protein>
    <submittedName>
        <fullName evidence="2">Peptidase family M23</fullName>
    </submittedName>
</protein>
<dbReference type="GO" id="GO:0004222">
    <property type="term" value="F:metalloendopeptidase activity"/>
    <property type="evidence" value="ECO:0007669"/>
    <property type="project" value="TreeGrafter"/>
</dbReference>
<dbReference type="SUPFAM" id="SSF51261">
    <property type="entry name" value="Duplicated hybrid motif"/>
    <property type="match status" value="1"/>
</dbReference>
<evidence type="ECO:0000313" key="3">
    <source>
        <dbReference type="Proteomes" id="UP000317593"/>
    </source>
</evidence>
<dbReference type="PANTHER" id="PTHR21666">
    <property type="entry name" value="PEPTIDASE-RELATED"/>
    <property type="match status" value="1"/>
</dbReference>
<dbReference type="InterPro" id="IPR016047">
    <property type="entry name" value="M23ase_b-sheet_dom"/>
</dbReference>
<evidence type="ECO:0000313" key="2">
    <source>
        <dbReference type="EMBL" id="SMO80667.1"/>
    </source>
</evidence>
<dbReference type="InterPro" id="IPR050570">
    <property type="entry name" value="Cell_wall_metabolism_enzyme"/>
</dbReference>
<reference evidence="2 3" key="1">
    <citation type="submission" date="2017-05" db="EMBL/GenBank/DDBJ databases">
        <authorList>
            <person name="Varghese N."/>
            <person name="Submissions S."/>
        </authorList>
    </citation>
    <scope>NUCLEOTIDE SEQUENCE [LARGE SCALE GENOMIC DNA]</scope>
    <source>
        <strain evidence="2 3">DSM 21194</strain>
    </source>
</reference>
<gene>
    <name evidence="2" type="ORF">SAMN06265218_11443</name>
</gene>
<keyword evidence="3" id="KW-1185">Reference proteome</keyword>
<dbReference type="Pfam" id="PF01551">
    <property type="entry name" value="Peptidase_M23"/>
    <property type="match status" value="1"/>
</dbReference>
<dbReference type="Gene3D" id="2.70.70.10">
    <property type="entry name" value="Glucose Permease (Domain IIA)"/>
    <property type="match status" value="1"/>
</dbReference>
<feature type="domain" description="M23ase beta-sheet core" evidence="1">
    <location>
        <begin position="50"/>
        <end position="148"/>
    </location>
</feature>
<dbReference type="AlphaFoldDB" id="A0A521E9Q1"/>
<sequence>MNYPDEMYLFDFTSGYNPGFVRSKRWGIGRYNEKRAGMYVAAQYCNKRNIHMGIDIWTEAGAPVFSFANGTVAYLQDNNKRGDYGPTIIIAYDLDGTQLFALYGHLSRSSLERWSAGDRVQRGQQIGALGSREENGGWVPHLHFQLSVRDPGEADMPGVVSEERREEALRLYPDPRRILGELYRQEKGPRDPRR</sequence>
<organism evidence="2 3">
    <name type="scientific">Fodinibius sediminis</name>
    <dbReference type="NCBI Taxonomy" id="1214077"/>
    <lineage>
        <taxon>Bacteria</taxon>
        <taxon>Pseudomonadati</taxon>
        <taxon>Balneolota</taxon>
        <taxon>Balneolia</taxon>
        <taxon>Balneolales</taxon>
        <taxon>Balneolaceae</taxon>
        <taxon>Fodinibius</taxon>
    </lineage>
</organism>